<dbReference type="InterPro" id="IPR001584">
    <property type="entry name" value="Integrase_cat-core"/>
</dbReference>
<dbReference type="InterPro" id="IPR036397">
    <property type="entry name" value="RNaseH_sf"/>
</dbReference>
<dbReference type="InterPro" id="IPR041588">
    <property type="entry name" value="Integrase_H2C2"/>
</dbReference>
<dbReference type="GO" id="GO:0003676">
    <property type="term" value="F:nucleic acid binding"/>
    <property type="evidence" value="ECO:0007669"/>
    <property type="project" value="InterPro"/>
</dbReference>
<dbReference type="SUPFAM" id="SSF53098">
    <property type="entry name" value="Ribonuclease H-like"/>
    <property type="match status" value="2"/>
</dbReference>
<dbReference type="EMBL" id="CM003604">
    <property type="protein sequence ID" value="KYP72966.1"/>
    <property type="molecule type" value="Genomic_DNA"/>
</dbReference>
<dbReference type="Proteomes" id="UP000075243">
    <property type="component" value="Chromosome 2"/>
</dbReference>
<dbReference type="PROSITE" id="PS50994">
    <property type="entry name" value="INTEGRASE"/>
    <property type="match status" value="1"/>
</dbReference>
<dbReference type="PANTHER" id="PTHR48475">
    <property type="entry name" value="RIBONUCLEASE H"/>
    <property type="match status" value="1"/>
</dbReference>
<organism evidence="3 4">
    <name type="scientific">Cajanus cajan</name>
    <name type="common">Pigeon pea</name>
    <name type="synonym">Cajanus indicus</name>
    <dbReference type="NCBI Taxonomy" id="3821"/>
    <lineage>
        <taxon>Eukaryota</taxon>
        <taxon>Viridiplantae</taxon>
        <taxon>Streptophyta</taxon>
        <taxon>Embryophyta</taxon>
        <taxon>Tracheophyta</taxon>
        <taxon>Spermatophyta</taxon>
        <taxon>Magnoliopsida</taxon>
        <taxon>eudicotyledons</taxon>
        <taxon>Gunneridae</taxon>
        <taxon>Pentapetalae</taxon>
        <taxon>rosids</taxon>
        <taxon>fabids</taxon>
        <taxon>Fabales</taxon>
        <taxon>Fabaceae</taxon>
        <taxon>Papilionoideae</taxon>
        <taxon>50 kb inversion clade</taxon>
        <taxon>NPAAA clade</taxon>
        <taxon>indigoferoid/millettioid clade</taxon>
        <taxon>Phaseoleae</taxon>
        <taxon>Cajanus</taxon>
    </lineage>
</organism>
<keyword evidence="4" id="KW-1185">Reference proteome</keyword>
<dbReference type="InterPro" id="IPR012337">
    <property type="entry name" value="RNaseH-like_sf"/>
</dbReference>
<dbReference type="PANTHER" id="PTHR48475:SF2">
    <property type="entry name" value="RIBONUCLEASE H"/>
    <property type="match status" value="1"/>
</dbReference>
<evidence type="ECO:0000259" key="2">
    <source>
        <dbReference type="PROSITE" id="PS50994"/>
    </source>
</evidence>
<dbReference type="GO" id="GO:0015074">
    <property type="term" value="P:DNA integration"/>
    <property type="evidence" value="ECO:0007669"/>
    <property type="project" value="InterPro"/>
</dbReference>
<dbReference type="Gene3D" id="3.30.420.10">
    <property type="entry name" value="Ribonuclease H-like superfamily/Ribonuclease H"/>
    <property type="match status" value="2"/>
</dbReference>
<sequence>MHHLAEVFRALRQHRMRLNPEKCVFGVSGGKFLGFMLSNRGIEANPDKCQAILEMKSPGTLKEVQKLAGRLTSLSRFLPRLAEISQPILALLKKAKQFSWIDECEESFQQFKQRLSSPPVLSKPNASSDMIVYLAVSGHSVSAVLIQEDQKDQRPVYFTSRTLQDAEKRYQLIEKMALMLVYTARRLRQYFQSHRVVVRTDCPIAKVLRKPEIAGRMMVWSVELSEFDISFEPRGPIKSQHLADFVNELTPAGSFQDEPWTMHLDGSSNAQGSGAGIILASPSGITVEQSLRFSFRASNNQAEYEALLAGMRLAAEMGVKKVVCWTNSKIVAEQVNNNFQVKDANLLQYYHLFQKLKDDFAEVQIRHILRGSNERADQLARLASSRKLGQLRATIHLEVPSPSVAVECMATNAEVPNWMTPIRNFILQGELPTDLMEARKLRTQAARYSIVASELYRRGFSTPLLKCIDNLQAEYVMREVHEGICGSHSGGRTLAAKVLRAGNYWPTLKGDCAEFVKRCIPCQRHENVIHASATELHSISSPWPFALWGIDMLGPFPVAKGQVKFLLVAVDYFTKWIEAEPLACISATNVQKFVWRNLVTRFSIPYAIVSDNGLQFTDKKFNAFLENLGIRHRFTSVEHPQSNGQDEAANKVILSHPKKRLGTAKGAWAEELPEVLWAYRCTPQSTTRETPFRLTYGVDAMIPVEIGEPSFRRQHFHEEANDDSCRAELDVLDERREKARVVAEACKQRMSRCFNSNLRPRTFQEGDLVWRATGLARRNASEGKLSANWDGPFRIRHALNNGAYKLEELSGKVIPRTWNSTHLKTYYS</sequence>
<dbReference type="SUPFAM" id="SSF56672">
    <property type="entry name" value="DNA/RNA polymerases"/>
    <property type="match status" value="1"/>
</dbReference>
<proteinExistence type="predicted"/>
<dbReference type="Gene3D" id="1.10.340.70">
    <property type="match status" value="1"/>
</dbReference>
<gene>
    <name evidence="3" type="ORF">KK1_005571</name>
</gene>
<accession>A0A151U0X5</accession>
<evidence type="ECO:0000313" key="3">
    <source>
        <dbReference type="EMBL" id="KYP72966.1"/>
    </source>
</evidence>
<dbReference type="CDD" id="cd09279">
    <property type="entry name" value="RNase_HI_like"/>
    <property type="match status" value="1"/>
</dbReference>
<dbReference type="Pfam" id="PF00665">
    <property type="entry name" value="rve"/>
    <property type="match status" value="1"/>
</dbReference>
<dbReference type="Gene3D" id="3.30.70.270">
    <property type="match status" value="2"/>
</dbReference>
<dbReference type="InterPro" id="IPR041577">
    <property type="entry name" value="RT_RNaseH_2"/>
</dbReference>
<name>A0A151U0X5_CAJCA</name>
<evidence type="ECO:0000313" key="4">
    <source>
        <dbReference type="Proteomes" id="UP000075243"/>
    </source>
</evidence>
<dbReference type="InterPro" id="IPR002156">
    <property type="entry name" value="RNaseH_domain"/>
</dbReference>
<dbReference type="Pfam" id="PF13456">
    <property type="entry name" value="RVT_3"/>
    <property type="match status" value="1"/>
</dbReference>
<dbReference type="InterPro" id="IPR043502">
    <property type="entry name" value="DNA/RNA_pol_sf"/>
</dbReference>
<feature type="domain" description="RNase H type-1" evidence="1">
    <location>
        <begin position="256"/>
        <end position="385"/>
    </location>
</feature>
<dbReference type="OMA" id="CANAEWR"/>
<dbReference type="Gramene" id="C.cajan_05437.t">
    <property type="protein sequence ID" value="C.cajan_05437.t.cds1"/>
    <property type="gene ID" value="C.cajan_05437"/>
</dbReference>
<evidence type="ECO:0000259" key="1">
    <source>
        <dbReference type="PROSITE" id="PS50879"/>
    </source>
</evidence>
<dbReference type="AlphaFoldDB" id="A0A151U0X5"/>
<reference evidence="3 4" key="1">
    <citation type="journal article" date="2012" name="Nat. Biotechnol.">
        <title>Draft genome sequence of pigeonpea (Cajanus cajan), an orphan legume crop of resource-poor farmers.</title>
        <authorList>
            <person name="Varshney R.K."/>
            <person name="Chen W."/>
            <person name="Li Y."/>
            <person name="Bharti A.K."/>
            <person name="Saxena R.K."/>
            <person name="Schlueter J.A."/>
            <person name="Donoghue M.T."/>
            <person name="Azam S."/>
            <person name="Fan G."/>
            <person name="Whaley A.M."/>
            <person name="Farmer A.D."/>
            <person name="Sheridan J."/>
            <person name="Iwata A."/>
            <person name="Tuteja R."/>
            <person name="Penmetsa R.V."/>
            <person name="Wu W."/>
            <person name="Upadhyaya H.D."/>
            <person name="Yang S.P."/>
            <person name="Shah T."/>
            <person name="Saxena K.B."/>
            <person name="Michael T."/>
            <person name="McCombie W.R."/>
            <person name="Yang B."/>
            <person name="Zhang G."/>
            <person name="Yang H."/>
            <person name="Wang J."/>
            <person name="Spillane C."/>
            <person name="Cook D.R."/>
            <person name="May G.D."/>
            <person name="Xu X."/>
            <person name="Jackson S.A."/>
        </authorList>
    </citation>
    <scope>NUCLEOTIDE SEQUENCE [LARGE SCALE GENOMIC DNA]</scope>
    <source>
        <strain evidence="4">cv. Asha</strain>
    </source>
</reference>
<dbReference type="PROSITE" id="PS50879">
    <property type="entry name" value="RNASE_H_1"/>
    <property type="match status" value="1"/>
</dbReference>
<dbReference type="GO" id="GO:0004523">
    <property type="term" value="F:RNA-DNA hybrid ribonuclease activity"/>
    <property type="evidence" value="ECO:0007669"/>
    <property type="project" value="InterPro"/>
</dbReference>
<dbReference type="FunFam" id="3.30.70.270:FF:000020">
    <property type="entry name" value="Transposon Tf2-6 polyprotein-like Protein"/>
    <property type="match status" value="1"/>
</dbReference>
<feature type="domain" description="Integrase catalytic" evidence="2">
    <location>
        <begin position="538"/>
        <end position="699"/>
    </location>
</feature>
<dbReference type="Pfam" id="PF17919">
    <property type="entry name" value="RT_RNaseH_2"/>
    <property type="match status" value="1"/>
</dbReference>
<dbReference type="InterPro" id="IPR043128">
    <property type="entry name" value="Rev_trsase/Diguanyl_cyclase"/>
</dbReference>
<protein>
    <submittedName>
        <fullName evidence="3">Pro-Pol polyprotein</fullName>
    </submittedName>
</protein>
<dbReference type="Pfam" id="PF17921">
    <property type="entry name" value="Integrase_H2C2"/>
    <property type="match status" value="1"/>
</dbReference>